<proteinExistence type="predicted"/>
<gene>
    <name evidence="2" type="ORF">D7I43_31540</name>
</gene>
<dbReference type="OrthoDB" id="4315969at2"/>
<keyword evidence="1" id="KW-0732">Signal</keyword>
<organism evidence="2 3">
    <name type="scientific">Micromonospora globbae</name>
    <dbReference type="NCBI Taxonomy" id="1894969"/>
    <lineage>
        <taxon>Bacteria</taxon>
        <taxon>Bacillati</taxon>
        <taxon>Actinomycetota</taxon>
        <taxon>Actinomycetes</taxon>
        <taxon>Micromonosporales</taxon>
        <taxon>Micromonosporaceae</taxon>
        <taxon>Micromonospora</taxon>
    </lineage>
</organism>
<evidence type="ECO:0000313" key="3">
    <source>
        <dbReference type="Proteomes" id="UP000285744"/>
    </source>
</evidence>
<sequence length="154" mass="17053">MSARNTARSHRLRTRLAAAAVTLTTVTAGLVAVAAPAQAAGCRSAPYSAKLAAADAFMQYDGPEVISYPKYPSYYRTTSQCRDIQIRNTGNGTDWGPFDACINFYGRATCNYWTHVPVGQWRNLATNVKDGTKFYVWVRIDMGRYYGFTAVGDW</sequence>
<evidence type="ECO:0000313" key="2">
    <source>
        <dbReference type="EMBL" id="RKF21583.1"/>
    </source>
</evidence>
<evidence type="ECO:0000256" key="1">
    <source>
        <dbReference type="SAM" id="SignalP"/>
    </source>
</evidence>
<protein>
    <recommendedName>
        <fullName evidence="4">Secreted protein</fullName>
    </recommendedName>
</protein>
<feature type="signal peptide" evidence="1">
    <location>
        <begin position="1"/>
        <end position="39"/>
    </location>
</feature>
<name>A0A420ELM2_9ACTN</name>
<dbReference type="EMBL" id="RAQQ01000053">
    <property type="protein sequence ID" value="RKF21583.1"/>
    <property type="molecule type" value="Genomic_DNA"/>
</dbReference>
<accession>A0A420ELM2</accession>
<dbReference type="AlphaFoldDB" id="A0A420ELM2"/>
<comment type="caution">
    <text evidence="2">The sequence shown here is derived from an EMBL/GenBank/DDBJ whole genome shotgun (WGS) entry which is preliminary data.</text>
</comment>
<feature type="chain" id="PRO_5019137939" description="Secreted protein" evidence="1">
    <location>
        <begin position="40"/>
        <end position="154"/>
    </location>
</feature>
<evidence type="ECO:0008006" key="4">
    <source>
        <dbReference type="Google" id="ProtNLM"/>
    </source>
</evidence>
<dbReference type="Proteomes" id="UP000285744">
    <property type="component" value="Unassembled WGS sequence"/>
</dbReference>
<dbReference type="RefSeq" id="WP_120332212.1">
    <property type="nucleotide sequence ID" value="NZ_RAQQ01000053.1"/>
</dbReference>
<reference evidence="2 3" key="1">
    <citation type="journal article" date="2018" name="Int. J. Syst. Evol. Microbiol.">
        <title>Micromonospora globbae sp. nov., an endophytic actinomycete isolated from roots of Globba winitii C. H. Wright.</title>
        <authorList>
            <person name="Kuncharoen N."/>
            <person name="Pittayakhajonwut P."/>
            <person name="Tanasupawat S."/>
        </authorList>
    </citation>
    <scope>NUCLEOTIDE SEQUENCE [LARGE SCALE GENOMIC DNA]</scope>
    <source>
        <strain evidence="2 3">WPS1-2</strain>
    </source>
</reference>